<dbReference type="GO" id="GO:0009166">
    <property type="term" value="P:nucleotide catabolic process"/>
    <property type="evidence" value="ECO:0007669"/>
    <property type="project" value="InterPro"/>
</dbReference>
<dbReference type="Gene3D" id="3.90.780.10">
    <property type="entry name" value="5'-Nucleotidase, C-terminal domain"/>
    <property type="match status" value="1"/>
</dbReference>
<name>A0A8S0FGY1_ECOLX</name>
<dbReference type="SUPFAM" id="SSF55816">
    <property type="entry name" value="5'-nucleotidase (syn. UDP-sugar hydrolase), C-terminal domain"/>
    <property type="match status" value="1"/>
</dbReference>
<dbReference type="InterPro" id="IPR036907">
    <property type="entry name" value="5'-Nucleotdase_C_sf"/>
</dbReference>
<evidence type="ECO:0008006" key="3">
    <source>
        <dbReference type="Google" id="ProtNLM"/>
    </source>
</evidence>
<dbReference type="GO" id="GO:0016787">
    <property type="term" value="F:hydrolase activity"/>
    <property type="evidence" value="ECO:0007669"/>
    <property type="project" value="InterPro"/>
</dbReference>
<proteinExistence type="predicted"/>
<protein>
    <recommendedName>
        <fullName evidence="3">5'-nucleotidase</fullName>
    </recommendedName>
</protein>
<gene>
    <name evidence="1" type="ORF">EIMP300_04830</name>
</gene>
<evidence type="ECO:0000313" key="1">
    <source>
        <dbReference type="EMBL" id="BBU79083.1"/>
    </source>
</evidence>
<dbReference type="EMBL" id="AP022360">
    <property type="protein sequence ID" value="BBU79083.1"/>
    <property type="molecule type" value="Genomic_DNA"/>
</dbReference>
<dbReference type="AlphaFoldDB" id="A0A8S0FGY1"/>
<sequence>MLMAGDGFTAFTEGKARNTTGGYYVYHAVVDYFKAGNTITDEQLNGMRVKDIK</sequence>
<reference evidence="1 2" key="1">
    <citation type="submission" date="2020-01" db="EMBL/GenBank/DDBJ databases">
        <title>Dynamics of blaIMP-6 dissemination in carbapenem resistant Enterobacteriacea isolated from regional surveillance in Osaka, Japan.</title>
        <authorList>
            <person name="Abe R."/>
            <person name="Akeda Y."/>
            <person name="Sugawara Y."/>
            <person name="Yamamoto N."/>
            <person name="Tomono K."/>
            <person name="Takeuchi D."/>
            <person name="Kawahara R."/>
            <person name="Hamada S."/>
        </authorList>
    </citation>
    <scope>NUCLEOTIDE SEQUENCE [LARGE SCALE GENOMIC DNA]</scope>
    <source>
        <strain evidence="1 2">E300</strain>
    </source>
</reference>
<organism evidence="1 2">
    <name type="scientific">Escherichia coli</name>
    <dbReference type="NCBI Taxonomy" id="562"/>
    <lineage>
        <taxon>Bacteria</taxon>
        <taxon>Pseudomonadati</taxon>
        <taxon>Pseudomonadota</taxon>
        <taxon>Gammaproteobacteria</taxon>
        <taxon>Enterobacterales</taxon>
        <taxon>Enterobacteriaceae</taxon>
        <taxon>Escherichia</taxon>
    </lineage>
</organism>
<evidence type="ECO:0000313" key="2">
    <source>
        <dbReference type="Proteomes" id="UP000467488"/>
    </source>
</evidence>
<dbReference type="Proteomes" id="UP000467488">
    <property type="component" value="Chromosome"/>
</dbReference>
<accession>A0A8S0FGY1</accession>